<organism evidence="1 2">
    <name type="scientific">Niabella ginsenosidivorans</name>
    <dbReference type="NCBI Taxonomy" id="1176587"/>
    <lineage>
        <taxon>Bacteria</taxon>
        <taxon>Pseudomonadati</taxon>
        <taxon>Bacteroidota</taxon>
        <taxon>Chitinophagia</taxon>
        <taxon>Chitinophagales</taxon>
        <taxon>Chitinophagaceae</taxon>
        <taxon>Niabella</taxon>
    </lineage>
</organism>
<accession>A0A1A9I3D2</accession>
<dbReference type="STRING" id="1176587.A8C56_13370"/>
<keyword evidence="2" id="KW-1185">Reference proteome</keyword>
<proteinExistence type="predicted"/>
<dbReference type="AlphaFoldDB" id="A0A1A9I3D2"/>
<gene>
    <name evidence="1" type="ORF">A8C56_13370</name>
</gene>
<evidence type="ECO:0000313" key="1">
    <source>
        <dbReference type="EMBL" id="ANH81835.1"/>
    </source>
</evidence>
<protein>
    <submittedName>
        <fullName evidence="1">Uncharacterized protein</fullName>
    </submittedName>
</protein>
<dbReference type="KEGG" id="nia:A8C56_13370"/>
<sequence>MVIIKTVCKQVALFSSIFLFTHIAGYAQNLLVAGMQCEHLADPLGIDNPRPEAPGAIQQFYSIAVETDFRELRIRS</sequence>
<dbReference type="Proteomes" id="UP000077667">
    <property type="component" value="Chromosome"/>
</dbReference>
<dbReference type="EMBL" id="CP015772">
    <property type="protein sequence ID" value="ANH81835.1"/>
    <property type="molecule type" value="Genomic_DNA"/>
</dbReference>
<reference evidence="1 2" key="1">
    <citation type="submission" date="2016-05" db="EMBL/GenBank/DDBJ databases">
        <title>Niabella ginsenosidivorans BS26 whole genome sequencing.</title>
        <authorList>
            <person name="Im W.T."/>
            <person name="Siddiqi M.Z."/>
        </authorList>
    </citation>
    <scope>NUCLEOTIDE SEQUENCE [LARGE SCALE GENOMIC DNA]</scope>
    <source>
        <strain evidence="1 2">BS26</strain>
    </source>
</reference>
<name>A0A1A9I3D2_9BACT</name>
<evidence type="ECO:0000313" key="2">
    <source>
        <dbReference type="Proteomes" id="UP000077667"/>
    </source>
</evidence>
<dbReference type="RefSeq" id="WP_067756903.1">
    <property type="nucleotide sequence ID" value="NZ_CP015772.1"/>
</dbReference>